<feature type="region of interest" description="Disordered" evidence="1">
    <location>
        <begin position="1"/>
        <end position="27"/>
    </location>
</feature>
<dbReference type="Proteomes" id="UP000004778">
    <property type="component" value="Unassembled WGS sequence"/>
</dbReference>
<keyword evidence="3" id="KW-1185">Reference proteome</keyword>
<sequence length="42" mass="4466">MLQVSTPAGPDGADSQDDGGRRLTLVRGRRPRCRLSLGEAEA</sequence>
<evidence type="ECO:0000256" key="1">
    <source>
        <dbReference type="SAM" id="MobiDB-lite"/>
    </source>
</evidence>
<reference evidence="2 3" key="1">
    <citation type="submission" date="2009-01" db="EMBL/GenBank/DDBJ databases">
        <authorList>
            <person name="Qin X."/>
            <person name="Bachman B."/>
            <person name="Battles P."/>
            <person name="Bell A."/>
            <person name="Bess C."/>
            <person name="Bickham C."/>
            <person name="Chaboub L."/>
            <person name="Chen D."/>
            <person name="Coyle M."/>
            <person name="Deiros D.R."/>
            <person name="Dinh H."/>
            <person name="Forbes L."/>
            <person name="Fowler G."/>
            <person name="Francisco L."/>
            <person name="Fu Q."/>
            <person name="Gubbala S."/>
            <person name="Hale W."/>
            <person name="Han Y."/>
            <person name="Hemphill L."/>
            <person name="Highlander S.K."/>
            <person name="Hirani K."/>
            <person name="Hogues M."/>
            <person name="Jackson L."/>
            <person name="Jakkamsetti A."/>
            <person name="Javaid M."/>
            <person name="Jiang H."/>
            <person name="Korchina V."/>
            <person name="Kovar C."/>
            <person name="Lara F."/>
            <person name="Lee S."/>
            <person name="Mata R."/>
            <person name="Mathew T."/>
            <person name="Moen C."/>
            <person name="Morales K."/>
            <person name="Munidasa M."/>
            <person name="Nazareth L."/>
            <person name="Ngo R."/>
            <person name="Nguyen L."/>
            <person name="Okwuonu G."/>
            <person name="Ongeri F."/>
            <person name="Patil S."/>
            <person name="Petrosino J."/>
            <person name="Pham C."/>
            <person name="Pham P."/>
            <person name="Pu L.-L."/>
            <person name="Puazo M."/>
            <person name="Raj R."/>
            <person name="Reid J."/>
            <person name="Rouhana J."/>
            <person name="Saada N."/>
            <person name="Shang Y."/>
            <person name="Simmons D."/>
            <person name="Thornton R."/>
            <person name="Warren J."/>
            <person name="Weissenberger G."/>
            <person name="Zhang J."/>
            <person name="Zhang L."/>
            <person name="Zhou C."/>
            <person name="Zhu D."/>
            <person name="Muzny D."/>
            <person name="Worley K."/>
            <person name="Gibbs R."/>
        </authorList>
    </citation>
    <scope>NUCLEOTIDE SEQUENCE [LARGE SCALE GENOMIC DNA]</scope>
    <source>
        <strain evidence="2 3">DSM 15434</strain>
    </source>
</reference>
<accession>C0W3P2</accession>
<evidence type="ECO:0000313" key="3">
    <source>
        <dbReference type="Proteomes" id="UP000004778"/>
    </source>
</evidence>
<dbReference type="EMBL" id="ACFH01000026">
    <property type="protein sequence ID" value="EEH66654.1"/>
    <property type="molecule type" value="Genomic_DNA"/>
</dbReference>
<dbReference type="HOGENOM" id="CLU_3246084_0_0_11"/>
<proteinExistence type="predicted"/>
<organism evidence="2 3">
    <name type="scientific">Actinomyces urogenitalis DSM 15434</name>
    <dbReference type="NCBI Taxonomy" id="525246"/>
    <lineage>
        <taxon>Bacteria</taxon>
        <taxon>Bacillati</taxon>
        <taxon>Actinomycetota</taxon>
        <taxon>Actinomycetes</taxon>
        <taxon>Actinomycetales</taxon>
        <taxon>Actinomycetaceae</taxon>
        <taxon>Actinomyces</taxon>
    </lineage>
</organism>
<evidence type="ECO:0000313" key="2">
    <source>
        <dbReference type="EMBL" id="EEH66654.1"/>
    </source>
</evidence>
<dbReference type="AlphaFoldDB" id="C0W3P2"/>
<name>C0W3P2_9ACTO</name>
<gene>
    <name evidence="2" type="ORF">HMPREF0058_0486</name>
</gene>
<comment type="caution">
    <text evidence="2">The sequence shown here is derived from an EMBL/GenBank/DDBJ whole genome shotgun (WGS) entry which is preliminary data.</text>
</comment>
<protein>
    <submittedName>
        <fullName evidence="2">Uncharacterized protein</fullName>
    </submittedName>
</protein>